<dbReference type="EMBL" id="NEVH01011188">
    <property type="protein sequence ID" value="PNF32102.1"/>
    <property type="molecule type" value="Genomic_DNA"/>
</dbReference>
<sequence length="80" mass="9605">MRIFEPKRVKIIEGWRKLHNEELYSHMVLVGKPEGMRAVGKTRHRWEDNIEISLRDVRWGGVDWINLAEDRKQRQALRVA</sequence>
<accession>A0A2J7QU38</accession>
<dbReference type="Proteomes" id="UP000235965">
    <property type="component" value="Unassembled WGS sequence"/>
</dbReference>
<name>A0A2J7QU38_9NEOP</name>
<dbReference type="AlphaFoldDB" id="A0A2J7QU38"/>
<proteinExistence type="predicted"/>
<comment type="caution">
    <text evidence="1">The sequence shown here is derived from an EMBL/GenBank/DDBJ whole genome shotgun (WGS) entry which is preliminary data.</text>
</comment>
<evidence type="ECO:0000313" key="2">
    <source>
        <dbReference type="Proteomes" id="UP000235965"/>
    </source>
</evidence>
<protein>
    <submittedName>
        <fullName evidence="1">Uncharacterized protein</fullName>
    </submittedName>
</protein>
<dbReference type="InParanoid" id="A0A2J7QU38"/>
<evidence type="ECO:0000313" key="1">
    <source>
        <dbReference type="EMBL" id="PNF32102.1"/>
    </source>
</evidence>
<reference evidence="1 2" key="1">
    <citation type="submission" date="2017-12" db="EMBL/GenBank/DDBJ databases">
        <title>Hemimetabolous genomes reveal molecular basis of termite eusociality.</title>
        <authorList>
            <person name="Harrison M.C."/>
            <person name="Jongepier E."/>
            <person name="Robertson H.M."/>
            <person name="Arning N."/>
            <person name="Bitard-Feildel T."/>
            <person name="Chao H."/>
            <person name="Childers C.P."/>
            <person name="Dinh H."/>
            <person name="Doddapaneni H."/>
            <person name="Dugan S."/>
            <person name="Gowin J."/>
            <person name="Greiner C."/>
            <person name="Han Y."/>
            <person name="Hu H."/>
            <person name="Hughes D.S.T."/>
            <person name="Huylmans A.-K."/>
            <person name="Kemena C."/>
            <person name="Kremer L.P.M."/>
            <person name="Lee S.L."/>
            <person name="Lopez-Ezquerra A."/>
            <person name="Mallet L."/>
            <person name="Monroy-Kuhn J.M."/>
            <person name="Moser A."/>
            <person name="Murali S.C."/>
            <person name="Muzny D.M."/>
            <person name="Otani S."/>
            <person name="Piulachs M.-D."/>
            <person name="Poelchau M."/>
            <person name="Qu J."/>
            <person name="Schaub F."/>
            <person name="Wada-Katsumata A."/>
            <person name="Worley K.C."/>
            <person name="Xie Q."/>
            <person name="Ylla G."/>
            <person name="Poulsen M."/>
            <person name="Gibbs R.A."/>
            <person name="Schal C."/>
            <person name="Richards S."/>
            <person name="Belles X."/>
            <person name="Korb J."/>
            <person name="Bornberg-Bauer E."/>
        </authorList>
    </citation>
    <scope>NUCLEOTIDE SEQUENCE [LARGE SCALE GENOMIC DNA]</scope>
    <source>
        <tissue evidence="1">Whole body</tissue>
    </source>
</reference>
<gene>
    <name evidence="1" type="ORF">B7P43_G03647</name>
</gene>
<keyword evidence="2" id="KW-1185">Reference proteome</keyword>
<organism evidence="1 2">
    <name type="scientific">Cryptotermes secundus</name>
    <dbReference type="NCBI Taxonomy" id="105785"/>
    <lineage>
        <taxon>Eukaryota</taxon>
        <taxon>Metazoa</taxon>
        <taxon>Ecdysozoa</taxon>
        <taxon>Arthropoda</taxon>
        <taxon>Hexapoda</taxon>
        <taxon>Insecta</taxon>
        <taxon>Pterygota</taxon>
        <taxon>Neoptera</taxon>
        <taxon>Polyneoptera</taxon>
        <taxon>Dictyoptera</taxon>
        <taxon>Blattodea</taxon>
        <taxon>Blattoidea</taxon>
        <taxon>Termitoidae</taxon>
        <taxon>Kalotermitidae</taxon>
        <taxon>Cryptotermitinae</taxon>
        <taxon>Cryptotermes</taxon>
    </lineage>
</organism>